<dbReference type="InterPro" id="IPR011009">
    <property type="entry name" value="Kinase-like_dom_sf"/>
</dbReference>
<reference evidence="12" key="1">
    <citation type="submission" date="2023-03" db="EMBL/GenBank/DDBJ databases">
        <title>Mating type loci evolution in Malassezia.</title>
        <authorList>
            <person name="Coelho M.A."/>
        </authorList>
    </citation>
    <scope>NUCLEOTIDE SEQUENCE</scope>
    <source>
        <strain evidence="12">CBS 9431</strain>
    </source>
</reference>
<feature type="compositionally biased region" description="Polar residues" evidence="10">
    <location>
        <begin position="286"/>
        <end position="295"/>
    </location>
</feature>
<evidence type="ECO:0000256" key="7">
    <source>
        <dbReference type="ARBA" id="ARBA00022840"/>
    </source>
</evidence>
<evidence type="ECO:0000256" key="10">
    <source>
        <dbReference type="SAM" id="MobiDB-lite"/>
    </source>
</evidence>
<sequence length="1247" mass="134668">MGRPHMQKTLSQERGVTDEPVASSPRPSQGAASASHSSSSSGRPRGATHSSESSGHSSGLERTQSNSSTSSANSTSSIEAVPFRAPPRGNVRGYGSQHTISPDADALSWPHRDSLPEQPEWSLDTHNETRSTQSYDPEQGNEPSQGTPMAYTKSLPLRPSSGSSTTPRMKHLVKPANDTWIFRNGPGLSSSRRSPMLVPTNELEPEPQPQRKRTPLDTSRPAPPIDYNTMMSTVTSAPMVVAKRFSRPSSRTSYRSRHAESTLSRNSDVQRTPDAPPKMLEGDETSLASGSSVTSIAVPQPPPAAGRPTPAEIVRMEAQAGTARVPNTPGMPSEAEERGQWRARTQDWVQNLRLPPSPDGPAPEESVVDRVRPLPSGSRRDTNSSRLSDWTMDATRVRSSNRSSSSTLMPRSPSPDHRTSMPSYDPVSPRTRPTPQGLAPHLAAHSETTPPVLMPSISAQMGHHGYLVPTTEVLNPGLIGRPLGNEPLLTAEASGVRPMHAATTLPVPRPPIRERASPSNDTVVPRTKSPAPSRRRTPSDFIFGEVLGEGSYSTVIKAWDLNDIPETQRAALQRRPSALEAAAGHDGAAALPGGVSARAYAVKVLDKVHILKEKKQKYVRVEKEALSLLLHRRGVVTLYHTFQDRESLYFVLELAPNGEFLHYLQRLGSLDMASASFYAAQLADAIAGIHEAGVIHRDIKPENMLLDANMRILVTDFGSAKILGKLDSAPGSIASSTVSIAPTEASDNSQNSRGSFVGTAEYVSPELLGEKTVGIPSDWWAFGCVLYQMLAGHSPFKAANEYQTFQRILHRRLSYPPRFPDVAIELIDQLLSLDPDERPGAKKVKGSAFFAQTDFRTIWTDPVPEMKQGIVAKNPGTGRSFSDGLKELESSFNAFQAHDASSPPSSHPTRDSTLSPSGATGDESSVSSSDEARSFSPQAERRTALMPPIRSATSAVPERSQNAQDSSFMAEMYDDLMLPNEVVSYSSPIVLKRTGAGGMFSKRCQLLLTSYPRLLCVRESTRTLKVLCEVILRPVPPNVTDDQRGGGVYAALERTTSQRSATTRQRRSHSLRSQPSLPAMSFQSMNALSRGLSRMGANRTASDAYSRYPSSGTPSSVASQSETNMPASLGRSPSGREDALRLPLANESKYDNWLLSVETKAPRSFIVNTHTPAPVLFAGSTAVAQPMALMARGGQCSGGGQVLQEIEQAILAVLPMLSPILTALGAPEVTPILGLVLKVLESLHLFC</sequence>
<dbReference type="PANTHER" id="PTHR24356:SF163">
    <property type="entry name" value="3-PHOSPHOINOSITIDE-DEPENDENT PROTEIN KINASE 1-RELATED"/>
    <property type="match status" value="1"/>
</dbReference>
<dbReference type="CDD" id="cd05581">
    <property type="entry name" value="STKc_PDK1"/>
    <property type="match status" value="1"/>
</dbReference>
<comment type="catalytic activity">
    <reaction evidence="9">
        <text>L-seryl-[protein] + ATP = O-phospho-L-seryl-[protein] + ADP + H(+)</text>
        <dbReference type="Rhea" id="RHEA:17989"/>
        <dbReference type="Rhea" id="RHEA-COMP:9863"/>
        <dbReference type="Rhea" id="RHEA-COMP:11604"/>
        <dbReference type="ChEBI" id="CHEBI:15378"/>
        <dbReference type="ChEBI" id="CHEBI:29999"/>
        <dbReference type="ChEBI" id="CHEBI:30616"/>
        <dbReference type="ChEBI" id="CHEBI:83421"/>
        <dbReference type="ChEBI" id="CHEBI:456216"/>
        <dbReference type="EC" id="2.7.11.1"/>
    </reaction>
</comment>
<evidence type="ECO:0000256" key="3">
    <source>
        <dbReference type="ARBA" id="ARBA00022527"/>
    </source>
</evidence>
<dbReference type="InterPro" id="IPR008271">
    <property type="entry name" value="Ser/Thr_kinase_AS"/>
</dbReference>
<feature type="region of interest" description="Disordered" evidence="10">
    <location>
        <begin position="1101"/>
        <end position="1137"/>
    </location>
</feature>
<feature type="compositionally biased region" description="Basic and acidic residues" evidence="10">
    <location>
        <begin position="367"/>
        <end position="383"/>
    </location>
</feature>
<dbReference type="EC" id="2.7.11.1" evidence="2"/>
<feature type="domain" description="Protein kinase" evidence="11">
    <location>
        <begin position="541"/>
        <end position="850"/>
    </location>
</feature>
<dbReference type="GO" id="GO:0004674">
    <property type="term" value="F:protein serine/threonine kinase activity"/>
    <property type="evidence" value="ECO:0007669"/>
    <property type="project" value="UniProtKB-KW"/>
</dbReference>
<organism evidence="12 13">
    <name type="scientific">Malassezia japonica</name>
    <dbReference type="NCBI Taxonomy" id="223818"/>
    <lineage>
        <taxon>Eukaryota</taxon>
        <taxon>Fungi</taxon>
        <taxon>Dikarya</taxon>
        <taxon>Basidiomycota</taxon>
        <taxon>Ustilaginomycotina</taxon>
        <taxon>Malasseziomycetes</taxon>
        <taxon>Malasseziales</taxon>
        <taxon>Malasseziaceae</taxon>
        <taxon>Malassezia</taxon>
    </lineage>
</organism>
<dbReference type="GO" id="GO:0035556">
    <property type="term" value="P:intracellular signal transduction"/>
    <property type="evidence" value="ECO:0007669"/>
    <property type="project" value="TreeGrafter"/>
</dbReference>
<name>A0AAF0EYG8_9BASI</name>
<feature type="region of interest" description="Disordered" evidence="10">
    <location>
        <begin position="502"/>
        <end position="538"/>
    </location>
</feature>
<dbReference type="InterPro" id="IPR039046">
    <property type="entry name" value="PDPK1"/>
</dbReference>
<evidence type="ECO:0000256" key="9">
    <source>
        <dbReference type="ARBA" id="ARBA00048679"/>
    </source>
</evidence>
<evidence type="ECO:0000256" key="1">
    <source>
        <dbReference type="ARBA" id="ARBA00010006"/>
    </source>
</evidence>
<dbReference type="SUPFAM" id="SSF56112">
    <property type="entry name" value="Protein kinase-like (PK-like)"/>
    <property type="match status" value="1"/>
</dbReference>
<feature type="compositionally biased region" description="Polar residues" evidence="10">
    <location>
        <begin position="261"/>
        <end position="270"/>
    </location>
</feature>
<feature type="compositionally biased region" description="Low complexity" evidence="10">
    <location>
        <begin position="917"/>
        <end position="929"/>
    </location>
</feature>
<keyword evidence="4 12" id="KW-0808">Transferase</keyword>
<dbReference type="Pfam" id="PF00069">
    <property type="entry name" value="Pkinase"/>
    <property type="match status" value="1"/>
</dbReference>
<feature type="compositionally biased region" description="Low complexity" evidence="10">
    <location>
        <begin position="65"/>
        <end position="77"/>
    </location>
</feature>
<feature type="compositionally biased region" description="Low complexity" evidence="10">
    <location>
        <begin position="398"/>
        <end position="411"/>
    </location>
</feature>
<keyword evidence="13" id="KW-1185">Reference proteome</keyword>
<dbReference type="PROSITE" id="PS50011">
    <property type="entry name" value="PROTEIN_KINASE_DOM"/>
    <property type="match status" value="1"/>
</dbReference>
<dbReference type="GO" id="GO:0005524">
    <property type="term" value="F:ATP binding"/>
    <property type="evidence" value="ECO:0007669"/>
    <property type="project" value="UniProtKB-KW"/>
</dbReference>
<feature type="compositionally biased region" description="Polar residues" evidence="10">
    <location>
        <begin position="951"/>
        <end position="963"/>
    </location>
</feature>
<evidence type="ECO:0000256" key="6">
    <source>
        <dbReference type="ARBA" id="ARBA00022777"/>
    </source>
</evidence>
<dbReference type="SMART" id="SM00220">
    <property type="entry name" value="S_TKc"/>
    <property type="match status" value="1"/>
</dbReference>
<keyword evidence="5" id="KW-0547">Nucleotide-binding</keyword>
<dbReference type="Gene3D" id="1.10.510.10">
    <property type="entry name" value="Transferase(Phosphotransferase) domain 1"/>
    <property type="match status" value="1"/>
</dbReference>
<feature type="compositionally biased region" description="Polar residues" evidence="10">
    <location>
        <begin position="130"/>
        <end position="147"/>
    </location>
</feature>
<accession>A0AAF0EYG8</accession>
<dbReference type="Gene3D" id="3.30.200.20">
    <property type="entry name" value="Phosphorylase Kinase, domain 1"/>
    <property type="match status" value="1"/>
</dbReference>
<keyword evidence="6 12" id="KW-0418">Kinase</keyword>
<feature type="compositionally biased region" description="Low complexity" evidence="10">
    <location>
        <begin position="49"/>
        <end position="58"/>
    </location>
</feature>
<dbReference type="RefSeq" id="XP_060120297.1">
    <property type="nucleotide sequence ID" value="XM_060264314.1"/>
</dbReference>
<evidence type="ECO:0000256" key="2">
    <source>
        <dbReference type="ARBA" id="ARBA00012513"/>
    </source>
</evidence>
<dbReference type="GeneID" id="85223993"/>
<dbReference type="InterPro" id="IPR050236">
    <property type="entry name" value="Ser_Thr_kinase_AGC"/>
</dbReference>
<dbReference type="PANTHER" id="PTHR24356">
    <property type="entry name" value="SERINE/THREONINE-PROTEIN KINASE"/>
    <property type="match status" value="1"/>
</dbReference>
<dbReference type="PROSITE" id="PS00108">
    <property type="entry name" value="PROTEIN_KINASE_ST"/>
    <property type="match status" value="1"/>
</dbReference>
<evidence type="ECO:0000313" key="13">
    <source>
        <dbReference type="Proteomes" id="UP001217754"/>
    </source>
</evidence>
<protein>
    <recommendedName>
        <fullName evidence="2">non-specific serine/threonine protein kinase</fullName>
        <ecNumber evidence="2">2.7.11.1</ecNumber>
    </recommendedName>
</protein>
<dbReference type="EMBL" id="CP119958">
    <property type="protein sequence ID" value="WFD37400.1"/>
    <property type="molecule type" value="Genomic_DNA"/>
</dbReference>
<feature type="compositionally biased region" description="Low complexity" evidence="10">
    <location>
        <begin position="31"/>
        <end position="41"/>
    </location>
</feature>
<evidence type="ECO:0000313" key="12">
    <source>
        <dbReference type="EMBL" id="WFD37400.1"/>
    </source>
</evidence>
<feature type="compositionally biased region" description="Polar residues" evidence="10">
    <location>
        <begin position="1071"/>
        <end position="1080"/>
    </location>
</feature>
<evidence type="ECO:0000256" key="4">
    <source>
        <dbReference type="ARBA" id="ARBA00022679"/>
    </source>
</evidence>
<keyword evidence="3 12" id="KW-0723">Serine/threonine-protein kinase</keyword>
<gene>
    <name evidence="12" type="primary">PDK1</name>
    <name evidence="12" type="ORF">MJAP1_000344</name>
</gene>
<evidence type="ECO:0000256" key="8">
    <source>
        <dbReference type="ARBA" id="ARBA00047899"/>
    </source>
</evidence>
<dbReference type="InterPro" id="IPR000719">
    <property type="entry name" value="Prot_kinase_dom"/>
</dbReference>
<evidence type="ECO:0000256" key="5">
    <source>
        <dbReference type="ARBA" id="ARBA00022741"/>
    </source>
</evidence>
<dbReference type="Proteomes" id="UP001217754">
    <property type="component" value="Chromosome 1"/>
</dbReference>
<feature type="region of interest" description="Disordered" evidence="10">
    <location>
        <begin position="1"/>
        <end position="442"/>
    </location>
</feature>
<evidence type="ECO:0000259" key="11">
    <source>
        <dbReference type="PROSITE" id="PS50011"/>
    </source>
</evidence>
<feature type="compositionally biased region" description="Polar residues" evidence="10">
    <location>
        <begin position="1101"/>
        <end position="1126"/>
    </location>
</feature>
<keyword evidence="7" id="KW-0067">ATP-binding</keyword>
<feature type="region of interest" description="Disordered" evidence="10">
    <location>
        <begin position="1052"/>
        <end position="1080"/>
    </location>
</feature>
<dbReference type="AlphaFoldDB" id="A0AAF0EYG8"/>
<comment type="catalytic activity">
    <reaction evidence="8">
        <text>L-threonyl-[protein] + ATP = O-phospho-L-threonyl-[protein] + ADP + H(+)</text>
        <dbReference type="Rhea" id="RHEA:46608"/>
        <dbReference type="Rhea" id="RHEA-COMP:11060"/>
        <dbReference type="Rhea" id="RHEA-COMP:11605"/>
        <dbReference type="ChEBI" id="CHEBI:15378"/>
        <dbReference type="ChEBI" id="CHEBI:30013"/>
        <dbReference type="ChEBI" id="CHEBI:30616"/>
        <dbReference type="ChEBI" id="CHEBI:61977"/>
        <dbReference type="ChEBI" id="CHEBI:456216"/>
        <dbReference type="EC" id="2.7.11.1"/>
    </reaction>
</comment>
<proteinExistence type="inferred from homology"/>
<feature type="region of interest" description="Disordered" evidence="10">
    <location>
        <begin position="897"/>
        <end position="963"/>
    </location>
</feature>
<comment type="similarity">
    <text evidence="1">Belongs to the protein kinase superfamily. AGC Ser/Thr protein kinase family. PDPK1 subfamily.</text>
</comment>
<feature type="compositionally biased region" description="Low complexity" evidence="10">
    <location>
        <begin position="1054"/>
        <end position="1063"/>
    </location>
</feature>